<organism evidence="2 3">
    <name type="scientific">Rhodospirillum centenum (strain ATCC 51521 / SW)</name>
    <dbReference type="NCBI Taxonomy" id="414684"/>
    <lineage>
        <taxon>Bacteria</taxon>
        <taxon>Pseudomonadati</taxon>
        <taxon>Pseudomonadota</taxon>
        <taxon>Alphaproteobacteria</taxon>
        <taxon>Rhodospirillales</taxon>
        <taxon>Rhodospirillaceae</taxon>
        <taxon>Rhodospirillum</taxon>
    </lineage>
</organism>
<gene>
    <name evidence="2" type="ordered locus">RC1_4077</name>
</gene>
<dbReference type="Proteomes" id="UP000001591">
    <property type="component" value="Chromosome"/>
</dbReference>
<dbReference type="KEGG" id="rce:RC1_4077"/>
<dbReference type="InterPro" id="IPR016024">
    <property type="entry name" value="ARM-type_fold"/>
</dbReference>
<dbReference type="HOGENOM" id="CLU_653276_0_0_5"/>
<dbReference type="InterPro" id="IPR011989">
    <property type="entry name" value="ARM-like"/>
</dbReference>
<evidence type="ECO:0008006" key="4">
    <source>
        <dbReference type="Google" id="ProtNLM"/>
    </source>
</evidence>
<accession>B6IYP2</accession>
<dbReference type="InterPro" id="IPR019285">
    <property type="entry name" value="DUF2336"/>
</dbReference>
<sequence>MSRPPESPPPALPPLDYDTAKALAADPDPAVRAGLAARADARPELLYYLADDDSPAVRRAVAANAATPLRASARLARDRDDDVRVLLAGKLARALPGLTAAEQAALRDVAHHALELLAADQVVRVRAAVASALKDVDCAPPGLVARLARDVAREVAEPILRTCATLSDADLIAILKAQPQPWVADAIARRQAAGPGVSDAVPAGEAPPRPAPDLDPPPEPPAPVALPPALPGQVLAVRPAVPEALAGRLSEAVQDSLHQALAEQGEFDPETLEAIAGTARRRIDWAREYARREPPEVRARRLHADGTLDEAAVLDALAWGDRPFVEIALALRAGIAAEVVHRILETQRPKSVTALCWRAGLSMRAARVVQAKAARIPLRSVLNARHGTDYPLTEAEMRTLLALFDIPG</sequence>
<reference evidence="2 3" key="1">
    <citation type="journal article" date="2010" name="BMC Genomics">
        <title>Metabolic flexibility revealed in the genome of the cyst-forming alpha-1 proteobacterium Rhodospirillum centenum.</title>
        <authorList>
            <person name="Lu Y.K."/>
            <person name="Marden J."/>
            <person name="Han M."/>
            <person name="Swingley W.D."/>
            <person name="Mastrian S.D."/>
            <person name="Chowdhury S.R."/>
            <person name="Hao J."/>
            <person name="Helmy T."/>
            <person name="Kim S."/>
            <person name="Kurdoglu A.A."/>
            <person name="Matthies H.J."/>
            <person name="Rollo D."/>
            <person name="Stothard P."/>
            <person name="Blankenship R.E."/>
            <person name="Bauer C.E."/>
            <person name="Touchman J.W."/>
        </authorList>
    </citation>
    <scope>NUCLEOTIDE SEQUENCE [LARGE SCALE GENOMIC DNA]</scope>
    <source>
        <strain evidence="3">ATCC 51521 / SW</strain>
    </source>
</reference>
<dbReference type="OrthoDB" id="7888976at2"/>
<feature type="region of interest" description="Disordered" evidence="1">
    <location>
        <begin position="194"/>
        <end position="227"/>
    </location>
</feature>
<dbReference type="AlphaFoldDB" id="B6IYP2"/>
<evidence type="ECO:0000313" key="2">
    <source>
        <dbReference type="EMBL" id="ACJ01416.1"/>
    </source>
</evidence>
<keyword evidence="3" id="KW-1185">Reference proteome</keyword>
<evidence type="ECO:0000256" key="1">
    <source>
        <dbReference type="SAM" id="MobiDB-lite"/>
    </source>
</evidence>
<dbReference type="RefSeq" id="WP_012569189.1">
    <property type="nucleotide sequence ID" value="NC_011420.2"/>
</dbReference>
<dbReference type="Gene3D" id="1.25.10.10">
    <property type="entry name" value="Leucine-rich Repeat Variant"/>
    <property type="match status" value="1"/>
</dbReference>
<protein>
    <recommendedName>
        <fullName evidence="4">DUF2336 domain-containing protein</fullName>
    </recommendedName>
</protein>
<feature type="compositionally biased region" description="Pro residues" evidence="1">
    <location>
        <begin position="205"/>
        <end position="227"/>
    </location>
</feature>
<evidence type="ECO:0000313" key="3">
    <source>
        <dbReference type="Proteomes" id="UP000001591"/>
    </source>
</evidence>
<dbReference type="STRING" id="414684.RC1_4077"/>
<name>B6IYP2_RHOCS</name>
<dbReference type="eggNOG" id="COG5330">
    <property type="taxonomic scope" value="Bacteria"/>
</dbReference>
<dbReference type="EMBL" id="CP000613">
    <property type="protein sequence ID" value="ACJ01416.1"/>
    <property type="molecule type" value="Genomic_DNA"/>
</dbReference>
<dbReference type="SUPFAM" id="SSF48371">
    <property type="entry name" value="ARM repeat"/>
    <property type="match status" value="1"/>
</dbReference>
<proteinExistence type="predicted"/>
<dbReference type="Pfam" id="PF10098">
    <property type="entry name" value="DUF2336"/>
    <property type="match status" value="1"/>
</dbReference>